<protein>
    <recommendedName>
        <fullName evidence="2">Endonuclease/exonuclease/phosphatase domain-containing protein</fullName>
    </recommendedName>
</protein>
<keyword evidence="4" id="KW-1185">Reference proteome</keyword>
<organism evidence="3 4">
    <name type="scientific">Nocardioides euryhalodurans</name>
    <dbReference type="NCBI Taxonomy" id="2518370"/>
    <lineage>
        <taxon>Bacteria</taxon>
        <taxon>Bacillati</taxon>
        <taxon>Actinomycetota</taxon>
        <taxon>Actinomycetes</taxon>
        <taxon>Propionibacteriales</taxon>
        <taxon>Nocardioidaceae</taxon>
        <taxon>Nocardioides</taxon>
    </lineage>
</organism>
<dbReference type="Gene3D" id="3.60.10.10">
    <property type="entry name" value="Endonuclease/exonuclease/phosphatase"/>
    <property type="match status" value="1"/>
</dbReference>
<dbReference type="InterPro" id="IPR036691">
    <property type="entry name" value="Endo/exonu/phosph_ase_sf"/>
</dbReference>
<feature type="domain" description="Endonuclease/exonuclease/phosphatase" evidence="2">
    <location>
        <begin position="144"/>
        <end position="371"/>
    </location>
</feature>
<name>A0A4P7GJM4_9ACTN</name>
<feature type="compositionally biased region" description="Basic and acidic residues" evidence="1">
    <location>
        <begin position="109"/>
        <end position="131"/>
    </location>
</feature>
<dbReference type="RefSeq" id="WP_135075232.1">
    <property type="nucleotide sequence ID" value="NZ_CP038267.1"/>
</dbReference>
<dbReference type="Proteomes" id="UP000294894">
    <property type="component" value="Chromosome"/>
</dbReference>
<proteinExistence type="predicted"/>
<reference evidence="3 4" key="1">
    <citation type="submission" date="2019-03" db="EMBL/GenBank/DDBJ databases">
        <title>Three New Species of Nocardioides, Nocardioides euryhalodurans sp. nov., Nocardioides seonyuensis sp. nov. and Nocardioides eburneoflavus sp. nov., Iolated from Soil.</title>
        <authorList>
            <person name="Roh S.G."/>
            <person name="Lee C."/>
            <person name="Kim M.-K."/>
            <person name="Kim S.B."/>
        </authorList>
    </citation>
    <scope>NUCLEOTIDE SEQUENCE [LARGE SCALE GENOMIC DNA]</scope>
    <source>
        <strain evidence="3 4">MMS17-SY117</strain>
    </source>
</reference>
<evidence type="ECO:0000259" key="2">
    <source>
        <dbReference type="Pfam" id="PF03372"/>
    </source>
</evidence>
<dbReference type="SUPFAM" id="SSF56219">
    <property type="entry name" value="DNase I-like"/>
    <property type="match status" value="1"/>
</dbReference>
<sequence>MSSPRHQGPRRRALGALVALGVVGALLLTFAAVMTLDQLVPVARDTGTVATEPPAPAAGQRDREPTRAGARTTPVVGKDPAHARMVRAREEKAEAARLARLAAERAEERRQQAAAARREALEQQREEREARQAAMNAPVDVRIGTFNVLGSQHTDADGPRDKFPPASVRTARAAGLVAKHGVDVLGTQELQDDQLRDLQSRTGMAAYPGFAWGEKETDNSILWDPGVYEMVSGSQFTITFVDRPRPQPIVKLRHLATGREIYVVNTHPSPGGGRYLTQRRNAQATLVSVVKDLRATGLPVMVTGDMNDRAEFYCRVVPAASMSAPNGGSYGAGCQPPPEPMPVDWVVGGGVASWSGYWRDTSPVENRTSDHFFVSATARLQ</sequence>
<evidence type="ECO:0000256" key="1">
    <source>
        <dbReference type="SAM" id="MobiDB-lite"/>
    </source>
</evidence>
<dbReference type="Pfam" id="PF03372">
    <property type="entry name" value="Exo_endo_phos"/>
    <property type="match status" value="1"/>
</dbReference>
<dbReference type="AlphaFoldDB" id="A0A4P7GJM4"/>
<feature type="region of interest" description="Disordered" evidence="1">
    <location>
        <begin position="47"/>
        <end position="84"/>
    </location>
</feature>
<dbReference type="OrthoDB" id="3763091at2"/>
<dbReference type="EMBL" id="CP038267">
    <property type="protein sequence ID" value="QBR91944.1"/>
    <property type="molecule type" value="Genomic_DNA"/>
</dbReference>
<dbReference type="GO" id="GO:0003824">
    <property type="term" value="F:catalytic activity"/>
    <property type="evidence" value="ECO:0007669"/>
    <property type="project" value="InterPro"/>
</dbReference>
<evidence type="ECO:0000313" key="3">
    <source>
        <dbReference type="EMBL" id="QBR91944.1"/>
    </source>
</evidence>
<dbReference type="InterPro" id="IPR005135">
    <property type="entry name" value="Endo/exonuclease/phosphatase"/>
</dbReference>
<feature type="region of interest" description="Disordered" evidence="1">
    <location>
        <begin position="109"/>
        <end position="134"/>
    </location>
</feature>
<evidence type="ECO:0000313" key="4">
    <source>
        <dbReference type="Proteomes" id="UP000294894"/>
    </source>
</evidence>
<gene>
    <name evidence="3" type="ORF">EXE57_06380</name>
</gene>
<dbReference type="KEGG" id="noy:EXE57_06380"/>
<accession>A0A4P7GJM4</accession>